<dbReference type="InterPro" id="IPR012334">
    <property type="entry name" value="Pectin_lyas_fold"/>
</dbReference>
<dbReference type="Gene3D" id="1.50.10.100">
    <property type="entry name" value="Chondroitin AC/alginate lyase"/>
    <property type="match status" value="1"/>
</dbReference>
<reference evidence="3" key="1">
    <citation type="submission" date="2020-01" db="EMBL/GenBank/DDBJ databases">
        <authorList>
            <person name="Meier V. D."/>
            <person name="Meier V D."/>
        </authorList>
    </citation>
    <scope>NUCLEOTIDE SEQUENCE</scope>
    <source>
        <strain evidence="3">HLG_WM_MAG_06</strain>
    </source>
</reference>
<evidence type="ECO:0000256" key="1">
    <source>
        <dbReference type="SAM" id="SignalP"/>
    </source>
</evidence>
<feature type="signal peptide" evidence="1">
    <location>
        <begin position="1"/>
        <end position="20"/>
    </location>
</feature>
<dbReference type="InterPro" id="IPR006626">
    <property type="entry name" value="PbH1"/>
</dbReference>
<sequence length="1856" mass="208832">MFFKFFLPILVLLTNLNALNNTTLEDDFLPQIPTTLLYENQIETELEVRYDRIESFSEALGTDYNISDCNVSSFWDSSRVMVGGRAEGRDEDVCKVQITSDTNFDLNFLTKWPINNIHYPLTPEPAWARFRFPVPNEHVADEIEYEISWYKLFGSSPTNCHENERNETTGECQVDVSSEWRDDVDAGIYLFWTTPNSSEQVMTGPHAPIETIGYSGIDTFKVEVPDAYREVQELIVTFVAYNQYTKGCDKDNSSRCTTHENENFRIHAVTLKSEEPFVPIKEPLLSHPRILGDNSAFKAYYQSFDDLNCTDTDKDMGWGVVFNAKNIWDKNTKGVSLCRDTAPTSLAEVSDTAYYLNREEDDSWQRNRALRVLFLLREMMDCYSSGGECLYSVSDVNALKEAFISSEMARFDTVTWDWGYKCFDIGTEPAMKFWSIFVDTFWSDLKSSDKEKIDNKLSEKIGCFMDQVESKDWSIFNGNNWTPILDKAALYWAIAYYHEDSRANDVVKEVLRTLWLHRDFYLEDGMYMEGVVEYTNVSYSNLRAINNLMRQSFGESLASVRWERIEKTTRWYLDFMATDGRMADFGDSWDKRGWSTFDPLHMMLWEEMIGIKDIGSVELDACTVYEYFSNVWFVKGFDDPWSVQPSMARDWLSIVNDCNTSTVNETKSVLFDQAESGVLKSYLPNSSNIGDEESLRFSQADYTWLGFNGVPNDFPHRELDFGALIWTAYGNRLLHDFGYGEIGKTSSNKGYLIEDGDVQLFDNLALGANTLVVEDATIEGYTGGNYDNDLINSSQIYGARGELIEVDLNGHRAFMADGSAVYGRDDETFGWLEYFYRYTIALDDGNFIVVDTFKAKDDRGVANVKEYWHSSDEVNLTSCAFNKDKVELGLENSTTLTLKPVCSMLEREGNSTVSAKIIASSLQEGAFEIEPETIVYQNRNGTESSLKRAKYGSLVPIEEDIRIFLLQATPNGELPNASVSTNQSDELDACFNITIEEQVRGLQFKKVDGAFKIDAFMDTPCQEDSEQWATVSSDDNTSDFNDIQSAFDSNVSKILILDGTYKLSKGLELTRDGVEVRGESVDGVVIEPADNNVCVDLFYVGADYVTISDITIQQNSDCKYAPFVSANHHHITLKDSKIIGSDLGFAVYFSGPNHTIGQEPLTMVEENQLDHHNQVLNNEITSNFDGDVLSFSLQKDGLVSGNTLNGGLIALFLDRNVTCENNILNNPIAQGIFLSLPSYDVTIKSNTILNPTSTGITVKLQTDHMDENGEALLSDEYRSSGIYIEGNKVENARNHGIAINNLEYSVIRDNTIESPDFSGIYLYYSDNIYVAKNNVINAGMVEAGEREALYSGWNTVWDSGIYLEQYVTNCTVSLNTIESNNNLMSWGVAINHHWEGNEGNKIYWNHLLGIFKNEKVHVEVDTPNEKFENELVERTGTDIWVQVGMGKGTVSIDDAEYDYPTKIQLDTISSHTIKAISDQNNTFIGWGEVIECEDSECMVENAMLVDMVALFKPLNSSTSINDTDDNETSNSDENTIIIINEEDVSFDDTPLVDENETTDSDENTTTINNNEDDVAFEDIPSVDENETIDSDENTTTVINNNEDDVVSDENTTTVINDNEDDVSSDENTTTVINDNEDDVAFEDITSVDENETIDNDENTTTVINNEDEIIESNNTVGFYLEGFSTEVQEDGTVKQVVSFVDELAQKEDIIVTIDNKEAETKENSEGSFITRSNSLDVLGILIVSEIEVKKNGVINNRVFVGGVVSEVMINIVGSDIKMQDDGSLEIVLSKVQISSGESIAINIVISKDGIVEINSEKLELPKLKVGSIVKIFEDENGNLKIKSEVSAMDKDEVINF</sequence>
<dbReference type="Pfam" id="PF13229">
    <property type="entry name" value="Beta_helix"/>
    <property type="match status" value="1"/>
</dbReference>
<name>A0A6S6T134_9BACT</name>
<accession>A0A6S6T134</accession>
<dbReference type="SUPFAM" id="SSF51126">
    <property type="entry name" value="Pectin lyase-like"/>
    <property type="match status" value="1"/>
</dbReference>
<dbReference type="SMART" id="SM00710">
    <property type="entry name" value="PbH1"/>
    <property type="match status" value="10"/>
</dbReference>
<protein>
    <recommendedName>
        <fullName evidence="2">Right handed beta helix domain-containing protein</fullName>
    </recommendedName>
</protein>
<dbReference type="InterPro" id="IPR011050">
    <property type="entry name" value="Pectin_lyase_fold/virulence"/>
</dbReference>
<keyword evidence="1" id="KW-0732">Signal</keyword>
<evidence type="ECO:0000259" key="2">
    <source>
        <dbReference type="Pfam" id="PF13229"/>
    </source>
</evidence>
<dbReference type="EMBL" id="CACVAP010000086">
    <property type="protein sequence ID" value="CAA6816791.1"/>
    <property type="molecule type" value="Genomic_DNA"/>
</dbReference>
<feature type="domain" description="Right handed beta helix" evidence="2">
    <location>
        <begin position="1241"/>
        <end position="1393"/>
    </location>
</feature>
<dbReference type="InterPro" id="IPR008929">
    <property type="entry name" value="Chondroitin_lyas"/>
</dbReference>
<feature type="chain" id="PRO_5027755549" description="Right handed beta helix domain-containing protein" evidence="1">
    <location>
        <begin position="21"/>
        <end position="1856"/>
    </location>
</feature>
<dbReference type="Gene3D" id="2.160.20.10">
    <property type="entry name" value="Single-stranded right-handed beta-helix, Pectin lyase-like"/>
    <property type="match status" value="1"/>
</dbReference>
<organism evidence="3">
    <name type="scientific">uncultured Sulfurovum sp</name>
    <dbReference type="NCBI Taxonomy" id="269237"/>
    <lineage>
        <taxon>Bacteria</taxon>
        <taxon>Pseudomonadati</taxon>
        <taxon>Campylobacterota</taxon>
        <taxon>Epsilonproteobacteria</taxon>
        <taxon>Campylobacterales</taxon>
        <taxon>Sulfurovaceae</taxon>
        <taxon>Sulfurovum</taxon>
        <taxon>environmental samples</taxon>
    </lineage>
</organism>
<evidence type="ECO:0000313" key="3">
    <source>
        <dbReference type="EMBL" id="CAA6816791.1"/>
    </source>
</evidence>
<proteinExistence type="predicted"/>
<gene>
    <name evidence="3" type="ORF">HELGO_WM1259</name>
</gene>
<dbReference type="InterPro" id="IPR039448">
    <property type="entry name" value="Beta_helix"/>
</dbReference>
<dbReference type="Gene3D" id="2.70.98.70">
    <property type="match status" value="1"/>
</dbReference>